<dbReference type="EMBL" id="JYDH01000533">
    <property type="protein sequence ID" value="KRY26180.1"/>
    <property type="molecule type" value="Genomic_DNA"/>
</dbReference>
<keyword evidence="3" id="KW-1185">Reference proteome</keyword>
<feature type="compositionally biased region" description="Low complexity" evidence="1">
    <location>
        <begin position="41"/>
        <end position="50"/>
    </location>
</feature>
<evidence type="ECO:0000313" key="3">
    <source>
        <dbReference type="Proteomes" id="UP000054776"/>
    </source>
</evidence>
<sequence>MPCTSPRRLPVAGASSIAAVPLPASSPRPSGPPTAGCGWRPVSPGSSVSGLPVAAASRPYPGSPTSGIWSPHARLSGRAVTRGFSATGYPLGPPVAKSSACSTSGSAGALCHSLATA</sequence>
<organism evidence="2 3">
    <name type="scientific">Trichinella spiralis</name>
    <name type="common">Trichina worm</name>
    <dbReference type="NCBI Taxonomy" id="6334"/>
    <lineage>
        <taxon>Eukaryota</taxon>
        <taxon>Metazoa</taxon>
        <taxon>Ecdysozoa</taxon>
        <taxon>Nematoda</taxon>
        <taxon>Enoplea</taxon>
        <taxon>Dorylaimia</taxon>
        <taxon>Trichinellida</taxon>
        <taxon>Trichinellidae</taxon>
        <taxon>Trichinella</taxon>
    </lineage>
</organism>
<dbReference type="InParanoid" id="A0A0V1AN59"/>
<evidence type="ECO:0000313" key="2">
    <source>
        <dbReference type="EMBL" id="KRY26180.1"/>
    </source>
</evidence>
<evidence type="ECO:0000256" key="1">
    <source>
        <dbReference type="SAM" id="MobiDB-lite"/>
    </source>
</evidence>
<dbReference type="AlphaFoldDB" id="A0A0V1AN59"/>
<name>A0A0V1AN59_TRISP</name>
<protein>
    <submittedName>
        <fullName evidence="2">Uncharacterized protein</fullName>
    </submittedName>
</protein>
<accession>A0A0V1AN59</accession>
<dbReference type="Proteomes" id="UP000054776">
    <property type="component" value="Unassembled WGS sequence"/>
</dbReference>
<comment type="caution">
    <text evidence="2">The sequence shown here is derived from an EMBL/GenBank/DDBJ whole genome shotgun (WGS) entry which is preliminary data.</text>
</comment>
<feature type="region of interest" description="Disordered" evidence="1">
    <location>
        <begin position="1"/>
        <end position="71"/>
    </location>
</feature>
<proteinExistence type="predicted"/>
<reference evidence="2 3" key="1">
    <citation type="submission" date="2015-01" db="EMBL/GenBank/DDBJ databases">
        <title>Evolution of Trichinella species and genotypes.</title>
        <authorList>
            <person name="Korhonen P.K."/>
            <person name="Edoardo P."/>
            <person name="Giuseppe L.R."/>
            <person name="Gasser R.B."/>
        </authorList>
    </citation>
    <scope>NUCLEOTIDE SEQUENCE [LARGE SCALE GENOMIC DNA]</scope>
    <source>
        <strain evidence="2">ISS3</strain>
    </source>
</reference>
<gene>
    <name evidence="2" type="ORF">T01_15209</name>
</gene>